<reference evidence="2" key="1">
    <citation type="journal article" date="2022" name="G3 (Bethesda)">
        <title>High quality genome of the basidiomycete yeast Dioszegia hungarica PDD-24b-2 isolated from cloud water.</title>
        <authorList>
            <person name="Jarrige D."/>
            <person name="Haridas S."/>
            <person name="Bleykasten-Grosshans C."/>
            <person name="Joly M."/>
            <person name="Nadalig T."/>
            <person name="Sancelme M."/>
            <person name="Vuilleumier S."/>
            <person name="Grigoriev I.V."/>
            <person name="Amato P."/>
            <person name="Bringel F."/>
        </authorList>
    </citation>
    <scope>NUCLEOTIDE SEQUENCE</scope>
    <source>
        <strain evidence="2">PDD-24b-2</strain>
    </source>
</reference>
<dbReference type="AlphaFoldDB" id="A0AA38H831"/>
<dbReference type="RefSeq" id="XP_052945165.1">
    <property type="nucleotide sequence ID" value="XM_053092754.1"/>
</dbReference>
<dbReference type="EMBL" id="JAKWFO010000005">
    <property type="protein sequence ID" value="KAI9635388.1"/>
    <property type="molecule type" value="Genomic_DNA"/>
</dbReference>
<protein>
    <submittedName>
        <fullName evidence="2">Tubby C-terminal-like domain-containing protein</fullName>
    </submittedName>
</protein>
<proteinExistence type="inferred from homology"/>
<sequence>MQQLAPQNPNIAVWPQFCVNGPTTLILQEKAFSFTGDDFRICDQNGVAVVVCQGQGMSLRGRKVSTKMEATFTNAVTGQPTNIYLHGDMFGGFAVLSLGEGGPPIAQITRDFASARDIFINAQTYAVNVAPGVDLALIAVLCIAMDETREAGRR</sequence>
<organism evidence="2 3">
    <name type="scientific">Dioszegia hungarica</name>
    <dbReference type="NCBI Taxonomy" id="4972"/>
    <lineage>
        <taxon>Eukaryota</taxon>
        <taxon>Fungi</taxon>
        <taxon>Dikarya</taxon>
        <taxon>Basidiomycota</taxon>
        <taxon>Agaricomycotina</taxon>
        <taxon>Tremellomycetes</taxon>
        <taxon>Tremellales</taxon>
        <taxon>Bulleribasidiaceae</taxon>
        <taxon>Dioszegia</taxon>
    </lineage>
</organism>
<comment type="similarity">
    <text evidence="1">Belongs to the LOR family.</text>
</comment>
<dbReference type="InterPro" id="IPR007612">
    <property type="entry name" value="LOR"/>
</dbReference>
<evidence type="ECO:0000313" key="2">
    <source>
        <dbReference type="EMBL" id="KAI9635388.1"/>
    </source>
</evidence>
<evidence type="ECO:0000313" key="3">
    <source>
        <dbReference type="Proteomes" id="UP001164286"/>
    </source>
</evidence>
<dbReference type="Pfam" id="PF04525">
    <property type="entry name" value="LOR"/>
    <property type="match status" value="2"/>
</dbReference>
<evidence type="ECO:0000256" key="1">
    <source>
        <dbReference type="ARBA" id="ARBA00005437"/>
    </source>
</evidence>
<dbReference type="SUPFAM" id="SSF54518">
    <property type="entry name" value="Tubby C-terminal domain-like"/>
    <property type="match status" value="1"/>
</dbReference>
<dbReference type="GeneID" id="77731959"/>
<dbReference type="Proteomes" id="UP001164286">
    <property type="component" value="Unassembled WGS sequence"/>
</dbReference>
<dbReference type="Gene3D" id="2.40.160.200">
    <property type="entry name" value="LURP1-related"/>
    <property type="match status" value="2"/>
</dbReference>
<name>A0AA38H831_9TREE</name>
<dbReference type="InterPro" id="IPR025659">
    <property type="entry name" value="Tubby-like_C"/>
</dbReference>
<keyword evidence="3" id="KW-1185">Reference proteome</keyword>
<dbReference type="InterPro" id="IPR038595">
    <property type="entry name" value="LOR_sf"/>
</dbReference>
<accession>A0AA38H831</accession>
<gene>
    <name evidence="2" type="ORF">MKK02DRAFT_44076</name>
</gene>
<comment type="caution">
    <text evidence="2">The sequence shown here is derived from an EMBL/GenBank/DDBJ whole genome shotgun (WGS) entry which is preliminary data.</text>
</comment>